<dbReference type="InterPro" id="IPR001173">
    <property type="entry name" value="Glyco_trans_2-like"/>
</dbReference>
<comment type="caution">
    <text evidence="7">The sequence shown here is derived from an EMBL/GenBank/DDBJ whole genome shotgun (WGS) entry which is preliminary data.</text>
</comment>
<feature type="domain" description="DUF8042" evidence="6">
    <location>
        <begin position="1"/>
        <end position="108"/>
    </location>
</feature>
<dbReference type="EMBL" id="JASKYM010000001">
    <property type="protein sequence ID" value="MDK2562686.1"/>
    <property type="molecule type" value="Genomic_DNA"/>
</dbReference>
<dbReference type="SUPFAM" id="SSF53335">
    <property type="entry name" value="S-adenosyl-L-methionine-dependent methyltransferases"/>
    <property type="match status" value="1"/>
</dbReference>
<dbReference type="PANTHER" id="PTHR43179">
    <property type="entry name" value="RHAMNOSYLTRANSFERASE WBBL"/>
    <property type="match status" value="1"/>
</dbReference>
<protein>
    <submittedName>
        <fullName evidence="7">Glycosyltransferase</fullName>
        <ecNumber evidence="7">2.4.-.-</ecNumber>
    </submittedName>
</protein>
<dbReference type="SUPFAM" id="SSF53448">
    <property type="entry name" value="Nucleotide-diphospho-sugar transferases"/>
    <property type="match status" value="1"/>
</dbReference>
<evidence type="ECO:0000256" key="1">
    <source>
        <dbReference type="ARBA" id="ARBA00004776"/>
    </source>
</evidence>
<evidence type="ECO:0000256" key="3">
    <source>
        <dbReference type="ARBA" id="ARBA00022676"/>
    </source>
</evidence>
<dbReference type="InterPro" id="IPR058355">
    <property type="entry name" value="DUF8042"/>
</dbReference>
<dbReference type="Pfam" id="PF26154">
    <property type="entry name" value="DUF8042"/>
    <property type="match status" value="1"/>
</dbReference>
<dbReference type="RefSeq" id="WP_284131650.1">
    <property type="nucleotide sequence ID" value="NZ_JASKYM010000001.1"/>
</dbReference>
<dbReference type="Pfam" id="PF00535">
    <property type="entry name" value="Glycos_transf_2"/>
    <property type="match status" value="1"/>
</dbReference>
<dbReference type="GO" id="GO:0016757">
    <property type="term" value="F:glycosyltransferase activity"/>
    <property type="evidence" value="ECO:0007669"/>
    <property type="project" value="UniProtKB-KW"/>
</dbReference>
<evidence type="ECO:0000256" key="4">
    <source>
        <dbReference type="ARBA" id="ARBA00022679"/>
    </source>
</evidence>
<comment type="similarity">
    <text evidence="2">Belongs to the glycosyltransferase 2 family.</text>
</comment>
<dbReference type="PANTHER" id="PTHR43179:SF12">
    <property type="entry name" value="GALACTOFURANOSYLTRANSFERASE GLFT2"/>
    <property type="match status" value="1"/>
</dbReference>
<proteinExistence type="inferred from homology"/>
<dbReference type="Proteomes" id="UP001301012">
    <property type="component" value="Unassembled WGS sequence"/>
</dbReference>
<evidence type="ECO:0000313" key="8">
    <source>
        <dbReference type="Proteomes" id="UP001301012"/>
    </source>
</evidence>
<dbReference type="EC" id="2.4.-.-" evidence="7"/>
<keyword evidence="3 7" id="KW-0328">Glycosyltransferase</keyword>
<organism evidence="7 8">
    <name type="scientific">Romboutsia sedimentorum</name>
    <dbReference type="NCBI Taxonomy" id="1368474"/>
    <lineage>
        <taxon>Bacteria</taxon>
        <taxon>Bacillati</taxon>
        <taxon>Bacillota</taxon>
        <taxon>Clostridia</taxon>
        <taxon>Peptostreptococcales</taxon>
        <taxon>Peptostreptococcaceae</taxon>
        <taxon>Romboutsia</taxon>
    </lineage>
</organism>
<feature type="domain" description="Glycosyltransferase 2-like" evidence="5">
    <location>
        <begin position="156"/>
        <end position="287"/>
    </location>
</feature>
<gene>
    <name evidence="7" type="ORF">QOZ84_03920</name>
</gene>
<dbReference type="Gene3D" id="3.90.550.10">
    <property type="entry name" value="Spore Coat Polysaccharide Biosynthesis Protein SpsA, Chain A"/>
    <property type="match status" value="1"/>
</dbReference>
<accession>A0ABT7E9N6</accession>
<evidence type="ECO:0000259" key="5">
    <source>
        <dbReference type="Pfam" id="PF00535"/>
    </source>
</evidence>
<evidence type="ECO:0000313" key="7">
    <source>
        <dbReference type="EMBL" id="MDK2562686.1"/>
    </source>
</evidence>
<keyword evidence="8" id="KW-1185">Reference proteome</keyword>
<name>A0ABT7E9N6_9FIRM</name>
<comment type="pathway">
    <text evidence="1">Cell wall biogenesis; cell wall polysaccharide biosynthesis.</text>
</comment>
<evidence type="ECO:0000256" key="2">
    <source>
        <dbReference type="ARBA" id="ARBA00006739"/>
    </source>
</evidence>
<evidence type="ECO:0000259" key="6">
    <source>
        <dbReference type="Pfam" id="PF26154"/>
    </source>
</evidence>
<dbReference type="InterPro" id="IPR029044">
    <property type="entry name" value="Nucleotide-diphossugar_trans"/>
</dbReference>
<keyword evidence="4 7" id="KW-0808">Transferase</keyword>
<reference evidence="7 8" key="1">
    <citation type="submission" date="2023-05" db="EMBL/GenBank/DDBJ databases">
        <title>Rombocin, a short stable natural nisin variant, displays selective antimicrobial activity against Listeria monocytogenes and employs dual mode of action to kill target bacterial strains.</title>
        <authorList>
            <person name="Wambui J."/>
            <person name="Stephan R."/>
            <person name="Kuipers O.P."/>
        </authorList>
    </citation>
    <scope>NUCLEOTIDE SEQUENCE [LARGE SCALE GENOMIC DNA]</scope>
    <source>
        <strain evidence="7 8">RC002</strain>
    </source>
</reference>
<dbReference type="InterPro" id="IPR029063">
    <property type="entry name" value="SAM-dependent_MTases_sf"/>
</dbReference>
<sequence>MIKNQILVKQMLEIINTMLEASQHLYEIAIKKDYSNFMEIVNDMNNAINSIHSNIVNLKKAENITINVDLACENANYSLNRIANLSKSRSRNILDKIEFELIPILEDMYLQLYFWGSIYPDKEKIHNYYQNELIPLCSNKYIDQSEINGKYKYDLSVIVVGYNNLEYTKLCIESILKYVPDNINYELILLNHGSIDDTKKYFESIAPTKQVDILKNGGSPTAAIRTIEGKYCLTVSNDVVVTENAIVNMIKCIESDDKTAWVVPTTPNVSNNQTIPANYNTIDEMHEFSRINNKSDKYRWEQRVRLCNPIDLKSSKIWFSSNGIGWGGYFHTSNIMSFPDDKVSMILRRKGYKMMLAKDAHCYHFGSITLKDEVNNYKDKEGNVGSETFYTEGRKEFSEFFKIDPWGTGFGFDFNLFTHLLCNDDGHVDVLGINCGMGSNPLKIKESIKENVHNLDVEIYNITDEKCYIEDLKGSSDVVEYTDDFSIVENVFGNKKFNYIVFESKLETYANPIEIILKLKKCLVENGIIAIKTYNIDFKNEIKNIDSKSIESGYWIIFK</sequence>